<keyword evidence="4" id="KW-1003">Cell membrane</keyword>
<dbReference type="PIR" id="A83893">
    <property type="entry name" value="A83893"/>
</dbReference>
<feature type="domain" description="HAMP" evidence="14">
    <location>
        <begin position="188"/>
        <end position="242"/>
    </location>
</feature>
<dbReference type="eggNOG" id="COG5002">
    <property type="taxonomic scope" value="Bacteria"/>
</dbReference>
<protein>
    <recommendedName>
        <fullName evidence="3">histidine kinase</fullName>
        <ecNumber evidence="3">2.7.13.3</ecNumber>
    </recommendedName>
</protein>
<evidence type="ECO:0000256" key="9">
    <source>
        <dbReference type="ARBA" id="ARBA00022840"/>
    </source>
</evidence>
<dbReference type="Pfam" id="PF02518">
    <property type="entry name" value="HATPase_c"/>
    <property type="match status" value="1"/>
</dbReference>
<dbReference type="HOGENOM" id="CLU_000445_89_6_9"/>
<evidence type="ECO:0000259" key="14">
    <source>
        <dbReference type="PROSITE" id="PS50885"/>
    </source>
</evidence>
<dbReference type="InterPro" id="IPR036097">
    <property type="entry name" value="HisK_dim/P_sf"/>
</dbReference>
<dbReference type="AlphaFoldDB" id="Q9KBI2"/>
<feature type="transmembrane region" description="Helical" evidence="12">
    <location>
        <begin position="161"/>
        <end position="182"/>
    </location>
</feature>
<keyword evidence="12" id="KW-1133">Transmembrane helix</keyword>
<name>Q9KBI2_HALH5</name>
<feature type="transmembrane region" description="Helical" evidence="12">
    <location>
        <begin position="12"/>
        <end position="33"/>
    </location>
</feature>
<dbReference type="PROSITE" id="PS50885">
    <property type="entry name" value="HAMP"/>
    <property type="match status" value="1"/>
</dbReference>
<comment type="catalytic activity">
    <reaction evidence="1">
        <text>ATP + protein L-histidine = ADP + protein N-phospho-L-histidine.</text>
        <dbReference type="EC" id="2.7.13.3"/>
    </reaction>
</comment>
<evidence type="ECO:0000256" key="5">
    <source>
        <dbReference type="ARBA" id="ARBA00022553"/>
    </source>
</evidence>
<dbReference type="PANTHER" id="PTHR45453">
    <property type="entry name" value="PHOSPHATE REGULON SENSOR PROTEIN PHOR"/>
    <property type="match status" value="1"/>
</dbReference>
<dbReference type="InterPro" id="IPR005467">
    <property type="entry name" value="His_kinase_dom"/>
</dbReference>
<evidence type="ECO:0000313" key="15">
    <source>
        <dbReference type="EMBL" id="BAB05664.1"/>
    </source>
</evidence>
<dbReference type="InterPro" id="IPR003661">
    <property type="entry name" value="HisK_dim/P_dom"/>
</dbReference>
<evidence type="ECO:0000313" key="16">
    <source>
        <dbReference type="Proteomes" id="UP000001258"/>
    </source>
</evidence>
<evidence type="ECO:0000256" key="1">
    <source>
        <dbReference type="ARBA" id="ARBA00000085"/>
    </source>
</evidence>
<accession>Q9KBI2</accession>
<dbReference type="InterPro" id="IPR003594">
    <property type="entry name" value="HATPase_dom"/>
</dbReference>
<evidence type="ECO:0000256" key="11">
    <source>
        <dbReference type="ARBA" id="ARBA00023136"/>
    </source>
</evidence>
<keyword evidence="10" id="KW-0902">Two-component regulatory system</keyword>
<dbReference type="EC" id="2.7.13.3" evidence="3"/>
<dbReference type="SUPFAM" id="SSF55874">
    <property type="entry name" value="ATPase domain of HSP90 chaperone/DNA topoisomerase II/histidine kinase"/>
    <property type="match status" value="1"/>
</dbReference>
<dbReference type="PANTHER" id="PTHR45453:SF1">
    <property type="entry name" value="PHOSPHATE REGULON SENSOR PROTEIN PHOR"/>
    <property type="match status" value="1"/>
</dbReference>
<evidence type="ECO:0000256" key="3">
    <source>
        <dbReference type="ARBA" id="ARBA00012438"/>
    </source>
</evidence>
<evidence type="ECO:0000256" key="8">
    <source>
        <dbReference type="ARBA" id="ARBA00022777"/>
    </source>
</evidence>
<dbReference type="eggNOG" id="COG2770">
    <property type="taxonomic scope" value="Bacteria"/>
</dbReference>
<comment type="subcellular location">
    <subcellularLocation>
        <location evidence="2">Cell membrane</location>
        <topology evidence="2">Multi-pass membrane protein</topology>
    </subcellularLocation>
</comment>
<dbReference type="Gene3D" id="3.30.565.10">
    <property type="entry name" value="Histidine kinase-like ATPase, C-terminal domain"/>
    <property type="match status" value="1"/>
</dbReference>
<evidence type="ECO:0000256" key="4">
    <source>
        <dbReference type="ARBA" id="ARBA00022475"/>
    </source>
</evidence>
<sequence>MKNWSIKAKVWSAIFAIIVAVSVGALAMTFFLYERLYIDKQIDRLFMEGQELRTVYAEHGANDYFFERIQWANDSKELTLTYTEDPMQLGSGSPFEPFANEHLITFDERQQLLEGETVVMIRENAYFEQKILGVALPLFDNEQLAGALFFSLPLSDVYEPFLNVGKILLLSLSTIILLIILICKKVVNHVVTPLTDMKEAAIQMAKGDFSLRISSTRSRKDEIGQLAESFNTLSSSLERVEEKRREFLADVSHELRTPLSYMKGYAEGVEEGVIDPSKGLSIIQKEANRLERLVNDLLDLAQLEGESYVMKDEPIAFAQLVYEVVEQFRYLAAQKRLQVHLDLDEDVIISGDPDRIEQVIRNLLDNAIKYAHEETTISLTIGREGSRAQFILSDQGIGIPEDKLALVFERFYRVNKSRSRKKGGTGLGLAIASQIIKKHGGTIDITSQELKGTTVTITLKTL</sequence>
<dbReference type="Gene3D" id="1.10.287.130">
    <property type="match status" value="1"/>
</dbReference>
<dbReference type="OrthoDB" id="3436at2"/>
<keyword evidence="16" id="KW-1185">Reference proteome</keyword>
<keyword evidence="8 15" id="KW-0418">Kinase</keyword>
<dbReference type="RefSeq" id="WP_010898104.1">
    <property type="nucleotide sequence ID" value="NC_002570.2"/>
</dbReference>
<keyword evidence="9" id="KW-0067">ATP-binding</keyword>
<evidence type="ECO:0000256" key="6">
    <source>
        <dbReference type="ARBA" id="ARBA00022679"/>
    </source>
</evidence>
<dbReference type="CDD" id="cd06225">
    <property type="entry name" value="HAMP"/>
    <property type="match status" value="1"/>
</dbReference>
<dbReference type="SUPFAM" id="SSF158472">
    <property type="entry name" value="HAMP domain-like"/>
    <property type="match status" value="1"/>
</dbReference>
<dbReference type="GO" id="GO:0005886">
    <property type="term" value="C:plasma membrane"/>
    <property type="evidence" value="ECO:0007669"/>
    <property type="project" value="UniProtKB-SubCell"/>
</dbReference>
<dbReference type="CDD" id="cd00082">
    <property type="entry name" value="HisKA"/>
    <property type="match status" value="1"/>
</dbReference>
<dbReference type="STRING" id="272558.gene:10727843"/>
<dbReference type="FunFam" id="1.10.287.130:FF:000001">
    <property type="entry name" value="Two-component sensor histidine kinase"/>
    <property type="match status" value="1"/>
</dbReference>
<dbReference type="KEGG" id="bha:BH1945"/>
<dbReference type="InterPro" id="IPR004358">
    <property type="entry name" value="Sig_transdc_His_kin-like_C"/>
</dbReference>
<evidence type="ECO:0000256" key="7">
    <source>
        <dbReference type="ARBA" id="ARBA00022741"/>
    </source>
</evidence>
<dbReference type="GO" id="GO:0016036">
    <property type="term" value="P:cellular response to phosphate starvation"/>
    <property type="evidence" value="ECO:0007669"/>
    <property type="project" value="TreeGrafter"/>
</dbReference>
<dbReference type="SMART" id="SM00304">
    <property type="entry name" value="HAMP"/>
    <property type="match status" value="1"/>
</dbReference>
<evidence type="ECO:0000256" key="2">
    <source>
        <dbReference type="ARBA" id="ARBA00004651"/>
    </source>
</evidence>
<keyword evidence="12" id="KW-0812">Transmembrane</keyword>
<dbReference type="InterPro" id="IPR003660">
    <property type="entry name" value="HAMP_dom"/>
</dbReference>
<evidence type="ECO:0000256" key="10">
    <source>
        <dbReference type="ARBA" id="ARBA00023012"/>
    </source>
</evidence>
<dbReference type="PROSITE" id="PS50109">
    <property type="entry name" value="HIS_KIN"/>
    <property type="match status" value="1"/>
</dbReference>
<dbReference type="GO" id="GO:0000155">
    <property type="term" value="F:phosphorelay sensor kinase activity"/>
    <property type="evidence" value="ECO:0007669"/>
    <property type="project" value="InterPro"/>
</dbReference>
<dbReference type="EMBL" id="BA000004">
    <property type="protein sequence ID" value="BAB05664.1"/>
    <property type="molecule type" value="Genomic_DNA"/>
</dbReference>
<dbReference type="GO" id="GO:0004721">
    <property type="term" value="F:phosphoprotein phosphatase activity"/>
    <property type="evidence" value="ECO:0007669"/>
    <property type="project" value="TreeGrafter"/>
</dbReference>
<keyword evidence="11 12" id="KW-0472">Membrane</keyword>
<dbReference type="CDD" id="cd00075">
    <property type="entry name" value="HATPase"/>
    <property type="match status" value="1"/>
</dbReference>
<dbReference type="PRINTS" id="PR00344">
    <property type="entry name" value="BCTRLSENSOR"/>
</dbReference>
<gene>
    <name evidence="15" type="ordered locus">BH1945</name>
</gene>
<dbReference type="InterPro" id="IPR050351">
    <property type="entry name" value="BphY/WalK/GraS-like"/>
</dbReference>
<dbReference type="SUPFAM" id="SSF47384">
    <property type="entry name" value="Homodimeric domain of signal transducing histidine kinase"/>
    <property type="match status" value="1"/>
</dbReference>
<evidence type="ECO:0000259" key="13">
    <source>
        <dbReference type="PROSITE" id="PS50109"/>
    </source>
</evidence>
<dbReference type="Gene3D" id="6.10.340.10">
    <property type="match status" value="1"/>
</dbReference>
<dbReference type="Pfam" id="PF00512">
    <property type="entry name" value="HisKA"/>
    <property type="match status" value="1"/>
</dbReference>
<keyword evidence="5" id="KW-0597">Phosphoprotein</keyword>
<dbReference type="SMART" id="SM00388">
    <property type="entry name" value="HisKA"/>
    <property type="match status" value="1"/>
</dbReference>
<proteinExistence type="predicted"/>
<keyword evidence="6" id="KW-0808">Transferase</keyword>
<dbReference type="InterPro" id="IPR036890">
    <property type="entry name" value="HATPase_C_sf"/>
</dbReference>
<dbReference type="GO" id="GO:0005524">
    <property type="term" value="F:ATP binding"/>
    <property type="evidence" value="ECO:0007669"/>
    <property type="project" value="UniProtKB-KW"/>
</dbReference>
<evidence type="ECO:0000256" key="12">
    <source>
        <dbReference type="SAM" id="Phobius"/>
    </source>
</evidence>
<dbReference type="SMART" id="SM00387">
    <property type="entry name" value="HATPase_c"/>
    <property type="match status" value="1"/>
</dbReference>
<organism evidence="15 16">
    <name type="scientific">Halalkalibacterium halodurans (strain ATCC BAA-125 / DSM 18197 / FERM 7344 / JCM 9153 / C-125)</name>
    <name type="common">Bacillus halodurans</name>
    <dbReference type="NCBI Taxonomy" id="272558"/>
    <lineage>
        <taxon>Bacteria</taxon>
        <taxon>Bacillati</taxon>
        <taxon>Bacillota</taxon>
        <taxon>Bacilli</taxon>
        <taxon>Bacillales</taxon>
        <taxon>Bacillaceae</taxon>
        <taxon>Halalkalibacterium (ex Joshi et al. 2022)</taxon>
    </lineage>
</organism>
<keyword evidence="7" id="KW-0547">Nucleotide-binding</keyword>
<dbReference type="Proteomes" id="UP000001258">
    <property type="component" value="Chromosome"/>
</dbReference>
<dbReference type="Pfam" id="PF00672">
    <property type="entry name" value="HAMP"/>
    <property type="match status" value="1"/>
</dbReference>
<reference evidence="15 16" key="1">
    <citation type="journal article" date="2000" name="Nucleic Acids Res.">
        <title>Complete genome sequence of the alkaliphilic bacterium Bacillus halodurans and genomic sequence comparison with Bacillus subtilis.</title>
        <authorList>
            <person name="Takami H."/>
            <person name="Nakasone K."/>
            <person name="Takaki Y."/>
            <person name="Maeno G."/>
            <person name="Sasaki R."/>
            <person name="Masui N."/>
            <person name="Fuji F."/>
            <person name="Hirama C."/>
            <person name="Nakamura Y."/>
            <person name="Ogasawara N."/>
            <person name="Kuhara S."/>
            <person name="Horikoshi K."/>
        </authorList>
    </citation>
    <scope>NUCLEOTIDE SEQUENCE [LARGE SCALE GENOMIC DNA]</scope>
    <source>
        <strain evidence="16">ATCC BAA-125 / DSM 18197 / FERM 7344 / JCM 9153 / C-125</strain>
    </source>
</reference>
<dbReference type="FunFam" id="3.30.565.10:FF:000006">
    <property type="entry name" value="Sensor histidine kinase WalK"/>
    <property type="match status" value="1"/>
</dbReference>
<feature type="domain" description="Histidine kinase" evidence="13">
    <location>
        <begin position="250"/>
        <end position="462"/>
    </location>
</feature>